<evidence type="ECO:0000313" key="1">
    <source>
        <dbReference type="EMBL" id="KGK59751.1"/>
    </source>
</evidence>
<reference evidence="1 2" key="1">
    <citation type="submission" date="2014-10" db="EMBL/GenBank/DDBJ databases">
        <title>Genome sequence of a Xanthomonas strain that is pathogenic on beans.</title>
        <authorList>
            <person name="Aritua V."/>
            <person name="Sapp M."/>
            <person name="Harrison J."/>
            <person name="Smith J."/>
            <person name="Studholme D."/>
        </authorList>
    </citation>
    <scope>NUCLEOTIDE SEQUENCE [LARGE SCALE GENOMIC DNA]</scope>
    <source>
        <strain evidence="1 2">Nyagatare</strain>
    </source>
</reference>
<name>A0AB34PE65_9XANT</name>
<sequence>MKGGNAGDGGRAGRDALLAPACALPPLCDVVRSGCERCSVRVQGKGPATALLLQAVRRWVACLPAAWAFP</sequence>
<accession>A0AB34PE65</accession>
<evidence type="ECO:0000313" key="2">
    <source>
        <dbReference type="Proteomes" id="UP000029879"/>
    </source>
</evidence>
<organism evidence="1 2">
    <name type="scientific">Xanthomonas cannabis pv. phaseoli</name>
    <dbReference type="NCBI Taxonomy" id="1885902"/>
    <lineage>
        <taxon>Bacteria</taxon>
        <taxon>Pseudomonadati</taxon>
        <taxon>Pseudomonadota</taxon>
        <taxon>Gammaproteobacteria</taxon>
        <taxon>Lysobacterales</taxon>
        <taxon>Lysobacteraceae</taxon>
        <taxon>Xanthomonas</taxon>
    </lineage>
</organism>
<dbReference type="AlphaFoldDB" id="A0AB34PE65"/>
<gene>
    <name evidence="1" type="ORF">NC00_00270</name>
</gene>
<comment type="caution">
    <text evidence="1">The sequence shown here is derived from an EMBL/GenBank/DDBJ whole genome shotgun (WGS) entry which is preliminary data.</text>
</comment>
<dbReference type="EMBL" id="JRQI01000002">
    <property type="protein sequence ID" value="KGK59751.1"/>
    <property type="molecule type" value="Genomic_DNA"/>
</dbReference>
<protein>
    <submittedName>
        <fullName evidence="1">Uncharacterized protein</fullName>
    </submittedName>
</protein>
<dbReference type="Proteomes" id="UP000029879">
    <property type="component" value="Unassembled WGS sequence"/>
</dbReference>
<proteinExistence type="predicted"/>